<dbReference type="Pfam" id="PF00501">
    <property type="entry name" value="AMP-binding"/>
    <property type="match status" value="1"/>
</dbReference>
<reference evidence="7" key="1">
    <citation type="submission" date="2020-05" db="EMBL/GenBank/DDBJ databases">
        <authorList>
            <person name="Chiriac C."/>
            <person name="Salcher M."/>
            <person name="Ghai R."/>
            <person name="Kavagutti S V."/>
        </authorList>
    </citation>
    <scope>NUCLEOTIDE SEQUENCE</scope>
</reference>
<dbReference type="AlphaFoldDB" id="A0A6J6ZUK2"/>
<sequence length="527" mass="57380">MVSLTPLSFLRRSSDVYPDKVAVVGHGQKDISYVELRSRADCLSDVLRQSGFEPGDRVAVLLYNGLAMIDAHFGVPGAECILVALNTRLAAEEYRYILNHCGAKVLIVDKSLAGQLIDVLPDIAAIVQVIEVGAGPEVIKGSLPYELWLRSAVISQGMVDPADENAVLAINYTSGTTGRPKGVMYTHRGAYLNALGTALSFGLNYDSVYLWTLPMFHCNGWCFIWSVSAMGARHVCIPRPDPDAINQMLTSHDVTHFAAAPIVLESLINHESTSRLNLRQVVSVATGGAPPSPRTITMITSLGMSLTHLYGLTETYGPCLVCELQPSWEELPLPEKMERMSRQGVRTITVGNIRVVDSDLKDVKRNGTEMGEIVCRSNSVMAGYFNDDAATAAAFQEGWFRTGDLAVIHEDGYIEIRDRAKDIIISGGENISSVEVENALMSHPEVLEVAVISRADERWGEVPVAVVVLRSAGSVSGIELIEYVQGKIARFKAPKSVFFAEIPKTSTGKIQKAILREKLSAGEFDDV</sequence>
<dbReference type="InterPro" id="IPR020845">
    <property type="entry name" value="AMP-binding_CS"/>
</dbReference>
<dbReference type="GO" id="GO:0006631">
    <property type="term" value="P:fatty acid metabolic process"/>
    <property type="evidence" value="ECO:0007669"/>
    <property type="project" value="UniProtKB-KW"/>
</dbReference>
<evidence type="ECO:0000256" key="4">
    <source>
        <dbReference type="ARBA" id="ARBA00023098"/>
    </source>
</evidence>
<feature type="domain" description="AMP-dependent synthetase/ligase" evidence="5">
    <location>
        <begin position="11"/>
        <end position="385"/>
    </location>
</feature>
<dbReference type="InterPro" id="IPR000873">
    <property type="entry name" value="AMP-dep_synth/lig_dom"/>
</dbReference>
<comment type="similarity">
    <text evidence="1">Belongs to the ATP-dependent AMP-binding enzyme family.</text>
</comment>
<dbReference type="InterPro" id="IPR025110">
    <property type="entry name" value="AMP-bd_C"/>
</dbReference>
<accession>A0A6J6ZUK2</accession>
<dbReference type="FunFam" id="3.30.300.30:FF:000008">
    <property type="entry name" value="2,3-dihydroxybenzoate-AMP ligase"/>
    <property type="match status" value="1"/>
</dbReference>
<dbReference type="Gene3D" id="3.40.50.12780">
    <property type="entry name" value="N-terminal domain of ligase-like"/>
    <property type="match status" value="1"/>
</dbReference>
<evidence type="ECO:0000259" key="5">
    <source>
        <dbReference type="Pfam" id="PF00501"/>
    </source>
</evidence>
<dbReference type="GO" id="GO:0016874">
    <property type="term" value="F:ligase activity"/>
    <property type="evidence" value="ECO:0007669"/>
    <property type="project" value="UniProtKB-KW"/>
</dbReference>
<gene>
    <name evidence="7" type="ORF">UFOPK3204_00361</name>
</gene>
<dbReference type="PANTHER" id="PTHR43859:SF4">
    <property type="entry name" value="BUTANOATE--COA LIGASE AAE1-RELATED"/>
    <property type="match status" value="1"/>
</dbReference>
<dbReference type="InterPro" id="IPR045851">
    <property type="entry name" value="AMP-bd_C_sf"/>
</dbReference>
<protein>
    <submittedName>
        <fullName evidence="7">Unannotated protein</fullName>
    </submittedName>
</protein>
<evidence type="ECO:0000313" key="7">
    <source>
        <dbReference type="EMBL" id="CAB4824150.1"/>
    </source>
</evidence>
<dbReference type="PROSITE" id="PS00455">
    <property type="entry name" value="AMP_BINDING"/>
    <property type="match status" value="1"/>
</dbReference>
<keyword evidence="4" id="KW-0443">Lipid metabolism</keyword>
<evidence type="ECO:0000256" key="1">
    <source>
        <dbReference type="ARBA" id="ARBA00006432"/>
    </source>
</evidence>
<name>A0A6J6ZUK2_9ZZZZ</name>
<evidence type="ECO:0000256" key="2">
    <source>
        <dbReference type="ARBA" id="ARBA00022598"/>
    </source>
</evidence>
<dbReference type="Pfam" id="PF13193">
    <property type="entry name" value="AMP-binding_C"/>
    <property type="match status" value="1"/>
</dbReference>
<dbReference type="PANTHER" id="PTHR43859">
    <property type="entry name" value="ACYL-ACTIVATING ENZYME"/>
    <property type="match status" value="1"/>
</dbReference>
<proteinExistence type="inferred from homology"/>
<dbReference type="InterPro" id="IPR042099">
    <property type="entry name" value="ANL_N_sf"/>
</dbReference>
<keyword evidence="2" id="KW-0436">Ligase</keyword>
<dbReference type="EMBL" id="CAFABK010000010">
    <property type="protein sequence ID" value="CAB4824150.1"/>
    <property type="molecule type" value="Genomic_DNA"/>
</dbReference>
<dbReference type="Gene3D" id="3.30.300.30">
    <property type="match status" value="1"/>
</dbReference>
<evidence type="ECO:0000256" key="3">
    <source>
        <dbReference type="ARBA" id="ARBA00022832"/>
    </source>
</evidence>
<feature type="domain" description="AMP-binding enzyme C-terminal" evidence="6">
    <location>
        <begin position="435"/>
        <end position="509"/>
    </location>
</feature>
<keyword evidence="3" id="KW-0276">Fatty acid metabolism</keyword>
<evidence type="ECO:0000259" key="6">
    <source>
        <dbReference type="Pfam" id="PF13193"/>
    </source>
</evidence>
<dbReference type="SUPFAM" id="SSF56801">
    <property type="entry name" value="Acetyl-CoA synthetase-like"/>
    <property type="match status" value="1"/>
</dbReference>
<organism evidence="7">
    <name type="scientific">freshwater metagenome</name>
    <dbReference type="NCBI Taxonomy" id="449393"/>
    <lineage>
        <taxon>unclassified sequences</taxon>
        <taxon>metagenomes</taxon>
        <taxon>ecological metagenomes</taxon>
    </lineage>
</organism>